<protein>
    <submittedName>
        <fullName evidence="2">Uncharacterized protein</fullName>
    </submittedName>
</protein>
<accession>A0A0F7S716</accession>
<sequence length="38" mass="3880">MATATRESVGDSQAGGSVGHSGFRVNPSATADLKTLFR</sequence>
<dbReference type="Proteomes" id="UP000242770">
    <property type="component" value="Unassembled WGS sequence"/>
</dbReference>
<gene>
    <name evidence="2" type="primary">SSCI22720.1</name>
</gene>
<feature type="region of interest" description="Disordered" evidence="1">
    <location>
        <begin position="1"/>
        <end position="38"/>
    </location>
</feature>
<keyword evidence="3" id="KW-1185">Reference proteome</keyword>
<dbReference type="EMBL" id="CCFA01001190">
    <property type="protein sequence ID" value="CDW97049.1"/>
    <property type="molecule type" value="Genomic_DNA"/>
</dbReference>
<proteinExistence type="predicted"/>
<dbReference type="AlphaFoldDB" id="A0A0F7S716"/>
<organism evidence="2 3">
    <name type="scientific">Sporisorium scitamineum</name>
    <dbReference type="NCBI Taxonomy" id="49012"/>
    <lineage>
        <taxon>Eukaryota</taxon>
        <taxon>Fungi</taxon>
        <taxon>Dikarya</taxon>
        <taxon>Basidiomycota</taxon>
        <taxon>Ustilaginomycotina</taxon>
        <taxon>Ustilaginomycetes</taxon>
        <taxon>Ustilaginales</taxon>
        <taxon>Ustilaginaceae</taxon>
        <taxon>Sporisorium</taxon>
    </lineage>
</organism>
<reference evidence="3" key="1">
    <citation type="submission" date="2014-06" db="EMBL/GenBank/DDBJ databases">
        <authorList>
            <person name="Berkman P.J."/>
        </authorList>
    </citation>
    <scope>NUCLEOTIDE SEQUENCE [LARGE SCALE GENOMIC DNA]</scope>
</reference>
<name>A0A0F7S716_9BASI</name>
<evidence type="ECO:0000313" key="3">
    <source>
        <dbReference type="Proteomes" id="UP000242770"/>
    </source>
</evidence>
<evidence type="ECO:0000313" key="2">
    <source>
        <dbReference type="EMBL" id="CDW97049.1"/>
    </source>
</evidence>
<evidence type="ECO:0000256" key="1">
    <source>
        <dbReference type="SAM" id="MobiDB-lite"/>
    </source>
</evidence>